<sequence>MAIEFEAQYSRKCGNKCPIVQIVKHLTRTEISFNEALKLITEKLDVVHQTEGEVFALCNRKIKVSVLCNDSYARCGTLKIFLGQETT</sequence>
<proteinExistence type="predicted"/>
<evidence type="ECO:0000313" key="1">
    <source>
        <dbReference type="EMBL" id="OGM27946.1"/>
    </source>
</evidence>
<dbReference type="EMBL" id="MGGL01000001">
    <property type="protein sequence ID" value="OGM27946.1"/>
    <property type="molecule type" value="Genomic_DNA"/>
</dbReference>
<reference evidence="1 2" key="1">
    <citation type="journal article" date="2016" name="Nat. Commun.">
        <title>Thousands of microbial genomes shed light on interconnected biogeochemical processes in an aquifer system.</title>
        <authorList>
            <person name="Anantharaman K."/>
            <person name="Brown C.T."/>
            <person name="Hug L.A."/>
            <person name="Sharon I."/>
            <person name="Castelle C.J."/>
            <person name="Probst A.J."/>
            <person name="Thomas B.C."/>
            <person name="Singh A."/>
            <person name="Wilkins M.J."/>
            <person name="Karaoz U."/>
            <person name="Brodie E.L."/>
            <person name="Williams K.H."/>
            <person name="Hubbard S.S."/>
            <person name="Banfield J.F."/>
        </authorList>
    </citation>
    <scope>NUCLEOTIDE SEQUENCE [LARGE SCALE GENOMIC DNA]</scope>
</reference>
<dbReference type="AlphaFoldDB" id="A0A1F7YKS6"/>
<dbReference type="Proteomes" id="UP000179221">
    <property type="component" value="Unassembled WGS sequence"/>
</dbReference>
<organism evidence="1 2">
    <name type="scientific">Candidatus Woesebacteria bacterium RIFCSPHIGHO2_01_FULL_40_22</name>
    <dbReference type="NCBI Taxonomy" id="1802499"/>
    <lineage>
        <taxon>Bacteria</taxon>
        <taxon>Candidatus Woeseibacteriota</taxon>
    </lineage>
</organism>
<comment type="caution">
    <text evidence="1">The sequence shown here is derived from an EMBL/GenBank/DDBJ whole genome shotgun (WGS) entry which is preliminary data.</text>
</comment>
<gene>
    <name evidence="1" type="ORF">A2628_03615</name>
</gene>
<accession>A0A1F7YKS6</accession>
<evidence type="ECO:0000313" key="2">
    <source>
        <dbReference type="Proteomes" id="UP000179221"/>
    </source>
</evidence>
<protein>
    <submittedName>
        <fullName evidence="1">Uncharacterized protein</fullName>
    </submittedName>
</protein>
<name>A0A1F7YKS6_9BACT</name>